<protein>
    <submittedName>
        <fullName evidence="2">PIBF1 factor</fullName>
    </submittedName>
</protein>
<dbReference type="GO" id="GO:0060271">
    <property type="term" value="P:cilium assembly"/>
    <property type="evidence" value="ECO:0007669"/>
    <property type="project" value="TreeGrafter"/>
</dbReference>
<comment type="caution">
    <text evidence="2">The sequence shown here is derived from an EMBL/GenBank/DDBJ whole genome shotgun (WGS) entry which is preliminary data.</text>
</comment>
<name>A0A8X8BUG9_POLSE</name>
<proteinExistence type="predicted"/>
<evidence type="ECO:0000313" key="3">
    <source>
        <dbReference type="Proteomes" id="UP000886611"/>
    </source>
</evidence>
<dbReference type="OrthoDB" id="10314809at2759"/>
<dbReference type="InterPro" id="IPR026205">
    <property type="entry name" value="PIBF1"/>
</dbReference>
<dbReference type="GO" id="GO:0005815">
    <property type="term" value="C:microtubule organizing center"/>
    <property type="evidence" value="ECO:0007669"/>
    <property type="project" value="TreeGrafter"/>
</dbReference>
<dbReference type="PANTHER" id="PTHR18950">
    <property type="entry name" value="PROGESTERONE-INDUCED BLOCKING FACTOR 1"/>
    <property type="match status" value="1"/>
</dbReference>
<dbReference type="PANTHER" id="PTHR18950:SF0">
    <property type="entry name" value="PROGESTERONE IMMUNOMODULATORY BINDING FACTOR 1"/>
    <property type="match status" value="1"/>
</dbReference>
<dbReference type="AlphaFoldDB" id="A0A8X8BUG9"/>
<feature type="coiled-coil region" evidence="1">
    <location>
        <begin position="594"/>
        <end position="621"/>
    </location>
</feature>
<feature type="non-terminal residue" evidence="2">
    <location>
        <position position="1"/>
    </location>
</feature>
<feature type="non-terminal residue" evidence="2">
    <location>
        <position position="651"/>
    </location>
</feature>
<evidence type="ECO:0000313" key="2">
    <source>
        <dbReference type="EMBL" id="KAG2466786.1"/>
    </source>
</evidence>
<keyword evidence="1" id="KW-0175">Coiled coil</keyword>
<reference evidence="2 3" key="1">
    <citation type="journal article" date="2021" name="Cell">
        <title>Tracing the genetic footprints of vertebrate landing in non-teleost ray-finned fishes.</title>
        <authorList>
            <person name="Bi X."/>
            <person name="Wang K."/>
            <person name="Yang L."/>
            <person name="Pan H."/>
            <person name="Jiang H."/>
            <person name="Wei Q."/>
            <person name="Fang M."/>
            <person name="Yu H."/>
            <person name="Zhu C."/>
            <person name="Cai Y."/>
            <person name="He Y."/>
            <person name="Gan X."/>
            <person name="Zeng H."/>
            <person name="Yu D."/>
            <person name="Zhu Y."/>
            <person name="Jiang H."/>
            <person name="Qiu Q."/>
            <person name="Yang H."/>
            <person name="Zhang Y.E."/>
            <person name="Wang W."/>
            <person name="Zhu M."/>
            <person name="He S."/>
            <person name="Zhang G."/>
        </authorList>
    </citation>
    <scope>NUCLEOTIDE SEQUENCE [LARGE SCALE GENOMIC DNA]</scope>
    <source>
        <strain evidence="2">Bchr_013</strain>
    </source>
</reference>
<dbReference type="Proteomes" id="UP000886611">
    <property type="component" value="Unassembled WGS sequence"/>
</dbReference>
<gene>
    <name evidence="2" type="primary">Pibf1_1</name>
    <name evidence="2" type="ORF">GTO96_0020760</name>
</gene>
<dbReference type="EMBL" id="JAATIS010001241">
    <property type="protein sequence ID" value="KAG2466786.1"/>
    <property type="molecule type" value="Genomic_DNA"/>
</dbReference>
<feature type="coiled-coil region" evidence="1">
    <location>
        <begin position="428"/>
        <end position="455"/>
    </location>
</feature>
<sequence length="651" mass="75632">MQSKDSKNCSSTFIETKHFCTETEETHLSEETISNTNISSPLFDNNVQLLKSELYQQNLTNDNLHVCPSSKLDQSEDKLDCEIPQILRLTKKAGHEQKVQEESRKQQKYIREGMDVLFLSQTQLEETNQQQNEKARGECSNIHDPAVTQKKSSELIDLLKKQESNSECIPLQFYKEFQPLKTEISTLYSKNIPFSDRFLLKAPSESRKEENKVQPEVEVRRQDLDLELKPGQEIYDEVKQEKATLLYKVPEFSSKLDTVKNAQQTTNTERNSILKELAALQQMVVFQQQVNNFQNLQLNTSYADDANRIGHLQNETPGTQKILKQLYKKCKTTGVCTAQEYKSKHFDEPEKIENQANDDIYNFYSASLDDAAQEKEQAFKDEKDTVEKYNVLLEQFMKIWIRIDRKLVELLHGVKQKSQEVDNALMIQEEIAKNMQLYQTECEKHQKKLEVLAGEFSRLHVAAEQHVNELQVQNSEYRVKLSAFEKLEQYFSEATMQNATTKKKKTLGNGLFSKGHRTNVRTTPKKGIKNSVCLAKRLLEVEKENSIMRKHLEQQKKLTDQFSQELEEAHTLINQAQQPYHYLIKGICFRENQNQMLKEHILQMENKISTLKKENLALQQIISSMADDLVILLNNCEELLMMKQVLTKVQT</sequence>
<organism evidence="2 3">
    <name type="scientific">Polypterus senegalus</name>
    <name type="common">Senegal bichir</name>
    <dbReference type="NCBI Taxonomy" id="55291"/>
    <lineage>
        <taxon>Eukaryota</taxon>
        <taxon>Metazoa</taxon>
        <taxon>Chordata</taxon>
        <taxon>Craniata</taxon>
        <taxon>Vertebrata</taxon>
        <taxon>Euteleostomi</taxon>
        <taxon>Actinopterygii</taxon>
        <taxon>Polypteriformes</taxon>
        <taxon>Polypteridae</taxon>
        <taxon>Polypterus</taxon>
    </lineage>
</organism>
<evidence type="ECO:0000256" key="1">
    <source>
        <dbReference type="SAM" id="Coils"/>
    </source>
</evidence>
<accession>A0A8X8BUG9</accession>
<keyword evidence="3" id="KW-1185">Reference proteome</keyword>